<dbReference type="Gene3D" id="3.60.21.10">
    <property type="match status" value="1"/>
</dbReference>
<evidence type="ECO:0000313" key="4">
    <source>
        <dbReference type="Proteomes" id="UP000321525"/>
    </source>
</evidence>
<evidence type="ECO:0000313" key="5">
    <source>
        <dbReference type="Proteomes" id="UP000321917"/>
    </source>
</evidence>
<dbReference type="Proteomes" id="UP000321917">
    <property type="component" value="Unassembled WGS sequence"/>
</dbReference>
<dbReference type="EMBL" id="VOLQ01000011">
    <property type="protein sequence ID" value="TWX68254.1"/>
    <property type="molecule type" value="Genomic_DNA"/>
</dbReference>
<dbReference type="SUPFAM" id="SSF56300">
    <property type="entry name" value="Metallo-dependent phosphatases"/>
    <property type="match status" value="1"/>
</dbReference>
<dbReference type="PANTHER" id="PTHR37844:SF2">
    <property type="entry name" value="SER_THR PROTEIN PHOSPHATASE SUPERFAMILY (AFU_ORTHOLOGUE AFUA_1G14840)"/>
    <property type="match status" value="1"/>
</dbReference>
<dbReference type="Proteomes" id="UP000321525">
    <property type="component" value="Unassembled WGS sequence"/>
</dbReference>
<comment type="caution">
    <text evidence="3">The sequence shown here is derived from an EMBL/GenBank/DDBJ whole genome shotgun (WGS) entry which is preliminary data.</text>
</comment>
<protein>
    <submittedName>
        <fullName evidence="3">Phosphoesterase</fullName>
    </submittedName>
</protein>
<keyword evidence="4" id="KW-1185">Reference proteome</keyword>
<feature type="domain" description="Calcineurin-like phosphoesterase" evidence="1">
    <location>
        <begin position="4"/>
        <end position="184"/>
    </location>
</feature>
<proteinExistence type="predicted"/>
<dbReference type="GO" id="GO:0016787">
    <property type="term" value="F:hydrolase activity"/>
    <property type="evidence" value="ECO:0007669"/>
    <property type="project" value="InterPro"/>
</dbReference>
<organism evidence="3 5">
    <name type="scientific">Colwellia hornerae</name>
    <dbReference type="NCBI Taxonomy" id="89402"/>
    <lineage>
        <taxon>Bacteria</taxon>
        <taxon>Pseudomonadati</taxon>
        <taxon>Pseudomonadota</taxon>
        <taxon>Gammaproteobacteria</taxon>
        <taxon>Alteromonadales</taxon>
        <taxon>Colwelliaceae</taxon>
        <taxon>Colwellia</taxon>
    </lineage>
</organism>
<dbReference type="PANTHER" id="PTHR37844">
    <property type="entry name" value="SER/THR PROTEIN PHOSPHATASE SUPERFAMILY (AFU_ORTHOLOGUE AFUA_1G14840)"/>
    <property type="match status" value="1"/>
</dbReference>
<name>A0A5C6QH26_9GAMM</name>
<accession>A0A5C6QH26</accession>
<evidence type="ECO:0000313" key="3">
    <source>
        <dbReference type="EMBL" id="TWX68254.1"/>
    </source>
</evidence>
<gene>
    <name evidence="2" type="ORF">ESZ26_11000</name>
    <name evidence="3" type="ORF">ESZ27_07935</name>
</gene>
<sequence length="219" mass="25316">MPKMKLAIYSDLHCEFETWAPPLQASHADVVILAGDIHIGTKGLIWARAHFKQPIIYVPGNHEYYRNNYQKLNKQLKEKANELNIHLLMDNSIIIDDVLFVGATLWTDFKLYDTQYNSQLAAQFDMSDYKSIRYNQGGKYRKLTPPDTTRMHIQSLQFIKTELIEKAHSKSVVITHHAPSKKSIPIGYEMSELSPAYASNLEQDIIEMKHYPMLWVHGL</sequence>
<dbReference type="OrthoDB" id="356681at2"/>
<dbReference type="InterPro" id="IPR004843">
    <property type="entry name" value="Calcineurin-like_PHP"/>
</dbReference>
<dbReference type="AlphaFoldDB" id="A0A5C6QH26"/>
<evidence type="ECO:0000259" key="1">
    <source>
        <dbReference type="Pfam" id="PF00149"/>
    </source>
</evidence>
<reference evidence="3 5" key="1">
    <citation type="submission" date="2019-07" db="EMBL/GenBank/DDBJ databases">
        <title>Genomes of sea-ice associated Colwellia species.</title>
        <authorList>
            <person name="Bowman J.P."/>
        </authorList>
    </citation>
    <scope>NUCLEOTIDE SEQUENCE [LARGE SCALE GENOMIC DNA]</scope>
    <source>
        <strain evidence="2 4">ACAM 607</strain>
        <strain evidence="3 5">IC036</strain>
    </source>
</reference>
<evidence type="ECO:0000313" key="2">
    <source>
        <dbReference type="EMBL" id="TWX59226.1"/>
    </source>
</evidence>
<dbReference type="InterPro" id="IPR029052">
    <property type="entry name" value="Metallo-depent_PP-like"/>
</dbReference>
<dbReference type="EMBL" id="VOLR01000013">
    <property type="protein sequence ID" value="TWX59226.1"/>
    <property type="molecule type" value="Genomic_DNA"/>
</dbReference>
<dbReference type="Pfam" id="PF00149">
    <property type="entry name" value="Metallophos"/>
    <property type="match status" value="1"/>
</dbReference>